<sequence length="305" mass="34150">GGRGRGHMQVLKQFEDVDLVAVCDPVESARNLARDQVGIQNCYDDLENMLDTESLDAVFVASPAHLNAQVALPCLKRGINTLLEKPPGMSVVETQNLRDVANRTGVKAMVGWDRRFHPMIVEARKQIESYGAVTQLVGEFHKSISRLSSINNFPELVMDNMLFETPIHSVDILRAIANSSVAEVHSIVRRAMSPYRDVHGALIYFENGCLVHFISNYTTDRRLERYEIHGYNISAYLEGISQGTICYDGKTHEIEKGNTSSTWEQNRYFINRVKDDLPIDLPAANLDEAVKTMALVEAIKAGTRD</sequence>
<dbReference type="Pfam" id="PF22725">
    <property type="entry name" value="GFO_IDH_MocA_C3"/>
    <property type="match status" value="1"/>
</dbReference>
<dbReference type="InterPro" id="IPR051450">
    <property type="entry name" value="Gfo/Idh/MocA_Oxidoreductases"/>
</dbReference>
<dbReference type="EMBL" id="UINC01028500">
    <property type="protein sequence ID" value="SVB09585.1"/>
    <property type="molecule type" value="Genomic_DNA"/>
</dbReference>
<dbReference type="GO" id="GO:0000166">
    <property type="term" value="F:nucleotide binding"/>
    <property type="evidence" value="ECO:0007669"/>
    <property type="project" value="InterPro"/>
</dbReference>
<feature type="domain" description="GFO/IDH/MocA-like oxidoreductase" evidence="2">
    <location>
        <begin position="130"/>
        <end position="231"/>
    </location>
</feature>
<dbReference type="AlphaFoldDB" id="A0A382B723"/>
<evidence type="ECO:0000259" key="1">
    <source>
        <dbReference type="Pfam" id="PF01408"/>
    </source>
</evidence>
<dbReference type="InterPro" id="IPR055170">
    <property type="entry name" value="GFO_IDH_MocA-like_dom"/>
</dbReference>
<dbReference type="InterPro" id="IPR036291">
    <property type="entry name" value="NAD(P)-bd_dom_sf"/>
</dbReference>
<evidence type="ECO:0000313" key="3">
    <source>
        <dbReference type="EMBL" id="SVB09585.1"/>
    </source>
</evidence>
<reference evidence="3" key="1">
    <citation type="submission" date="2018-05" db="EMBL/GenBank/DDBJ databases">
        <authorList>
            <person name="Lanie J.A."/>
            <person name="Ng W.-L."/>
            <person name="Kazmierczak K.M."/>
            <person name="Andrzejewski T.M."/>
            <person name="Davidsen T.M."/>
            <person name="Wayne K.J."/>
            <person name="Tettelin H."/>
            <person name="Glass J.I."/>
            <person name="Rusch D."/>
            <person name="Podicherti R."/>
            <person name="Tsui H.-C.T."/>
            <person name="Winkler M.E."/>
        </authorList>
    </citation>
    <scope>NUCLEOTIDE SEQUENCE</scope>
</reference>
<protein>
    <submittedName>
        <fullName evidence="3">Uncharacterized protein</fullName>
    </submittedName>
</protein>
<gene>
    <name evidence="3" type="ORF">METZ01_LOCUS162439</name>
</gene>
<proteinExistence type="predicted"/>
<name>A0A382B723_9ZZZZ</name>
<dbReference type="Pfam" id="PF01408">
    <property type="entry name" value="GFO_IDH_MocA"/>
    <property type="match status" value="1"/>
</dbReference>
<organism evidence="3">
    <name type="scientific">marine metagenome</name>
    <dbReference type="NCBI Taxonomy" id="408172"/>
    <lineage>
        <taxon>unclassified sequences</taxon>
        <taxon>metagenomes</taxon>
        <taxon>ecological metagenomes</taxon>
    </lineage>
</organism>
<dbReference type="InterPro" id="IPR000683">
    <property type="entry name" value="Gfo/Idh/MocA-like_OxRdtase_N"/>
</dbReference>
<dbReference type="Gene3D" id="3.30.360.10">
    <property type="entry name" value="Dihydrodipicolinate Reductase, domain 2"/>
    <property type="match status" value="1"/>
</dbReference>
<dbReference type="PANTHER" id="PTHR43377">
    <property type="entry name" value="BILIVERDIN REDUCTASE A"/>
    <property type="match status" value="1"/>
</dbReference>
<accession>A0A382B723</accession>
<dbReference type="PANTHER" id="PTHR43377:SF1">
    <property type="entry name" value="BILIVERDIN REDUCTASE A"/>
    <property type="match status" value="1"/>
</dbReference>
<dbReference type="SUPFAM" id="SSF55347">
    <property type="entry name" value="Glyceraldehyde-3-phosphate dehydrogenase-like, C-terminal domain"/>
    <property type="match status" value="1"/>
</dbReference>
<feature type="domain" description="Gfo/Idh/MocA-like oxidoreductase N-terminal" evidence="1">
    <location>
        <begin position="4"/>
        <end position="111"/>
    </location>
</feature>
<evidence type="ECO:0000259" key="2">
    <source>
        <dbReference type="Pfam" id="PF22725"/>
    </source>
</evidence>
<dbReference type="SUPFAM" id="SSF51735">
    <property type="entry name" value="NAD(P)-binding Rossmann-fold domains"/>
    <property type="match status" value="1"/>
</dbReference>
<dbReference type="Gene3D" id="3.40.50.720">
    <property type="entry name" value="NAD(P)-binding Rossmann-like Domain"/>
    <property type="match status" value="1"/>
</dbReference>
<feature type="non-terminal residue" evidence="3">
    <location>
        <position position="1"/>
    </location>
</feature>